<keyword evidence="5" id="KW-0675">Receptor</keyword>
<dbReference type="PATRIC" id="fig|1300341.3.peg.1610"/>
<dbReference type="Proteomes" id="UP000050280">
    <property type="component" value="Unassembled WGS sequence"/>
</dbReference>
<keyword evidence="3" id="KW-0998">Cell outer membrane</keyword>
<name>A0A0P7B1J4_9FLAO</name>
<dbReference type="Gene3D" id="2.40.170.20">
    <property type="entry name" value="TonB-dependent receptor, beta-barrel domain"/>
    <property type="match status" value="1"/>
</dbReference>
<gene>
    <name evidence="5" type="ORF">I595_1417</name>
</gene>
<evidence type="ECO:0000256" key="2">
    <source>
        <dbReference type="ARBA" id="ARBA00023136"/>
    </source>
</evidence>
<dbReference type="SUPFAM" id="SSF56935">
    <property type="entry name" value="Porins"/>
    <property type="match status" value="1"/>
</dbReference>
<dbReference type="InterPro" id="IPR036942">
    <property type="entry name" value="Beta-barrel_TonB_sf"/>
</dbReference>
<dbReference type="SUPFAM" id="SSF49464">
    <property type="entry name" value="Carboxypeptidase regulatory domain-like"/>
    <property type="match status" value="1"/>
</dbReference>
<feature type="signal peptide" evidence="4">
    <location>
        <begin position="1"/>
        <end position="21"/>
    </location>
</feature>
<dbReference type="EMBL" id="LDJX01000002">
    <property type="protein sequence ID" value="KPM32990.1"/>
    <property type="molecule type" value="Genomic_DNA"/>
</dbReference>
<dbReference type="Gene3D" id="2.60.40.1120">
    <property type="entry name" value="Carboxypeptidase-like, regulatory domain"/>
    <property type="match status" value="1"/>
</dbReference>
<feature type="chain" id="PRO_5006135282" evidence="4">
    <location>
        <begin position="22"/>
        <end position="911"/>
    </location>
</feature>
<reference evidence="5 6" key="1">
    <citation type="submission" date="2015-09" db="EMBL/GenBank/DDBJ databases">
        <title>Genome sequence of the marine flavobacterium Croceitalea dokdonensis DOKDO 023 that contains proton- and sodium-pumping rhodopsins.</title>
        <authorList>
            <person name="Kwon S.-K."/>
            <person name="Lee H.K."/>
            <person name="Kwak M.-J."/>
            <person name="Kim J.F."/>
        </authorList>
    </citation>
    <scope>NUCLEOTIDE SEQUENCE [LARGE SCALE GENOMIC DNA]</scope>
    <source>
        <strain evidence="5 6">DOKDO 023</strain>
    </source>
</reference>
<dbReference type="InterPro" id="IPR008969">
    <property type="entry name" value="CarboxyPept-like_regulatory"/>
</dbReference>
<organism evidence="5 6">
    <name type="scientific">Croceitalea dokdonensis DOKDO 023</name>
    <dbReference type="NCBI Taxonomy" id="1300341"/>
    <lineage>
        <taxon>Bacteria</taxon>
        <taxon>Pseudomonadati</taxon>
        <taxon>Bacteroidota</taxon>
        <taxon>Flavobacteriia</taxon>
        <taxon>Flavobacteriales</taxon>
        <taxon>Flavobacteriaceae</taxon>
        <taxon>Croceitalea</taxon>
    </lineage>
</organism>
<dbReference type="RefSeq" id="WP_054558555.1">
    <property type="nucleotide sequence ID" value="NZ_LDJX01000002.1"/>
</dbReference>
<evidence type="ECO:0000313" key="6">
    <source>
        <dbReference type="Proteomes" id="UP000050280"/>
    </source>
</evidence>
<dbReference type="AlphaFoldDB" id="A0A0P7B1J4"/>
<protein>
    <submittedName>
        <fullName evidence="5">TonB-dependent receptor</fullName>
    </submittedName>
</protein>
<proteinExistence type="predicted"/>
<evidence type="ECO:0000256" key="4">
    <source>
        <dbReference type="SAM" id="SignalP"/>
    </source>
</evidence>
<keyword evidence="6" id="KW-1185">Reference proteome</keyword>
<dbReference type="GO" id="GO:0009279">
    <property type="term" value="C:cell outer membrane"/>
    <property type="evidence" value="ECO:0007669"/>
    <property type="project" value="UniProtKB-SubCell"/>
</dbReference>
<keyword evidence="2" id="KW-0472">Membrane</keyword>
<dbReference type="STRING" id="1300341.I595_1417"/>
<keyword evidence="4" id="KW-0732">Signal</keyword>
<accession>A0A0P7B1J4</accession>
<sequence length="911" mass="101863">MVFFIRAFLVLFSLSLVGQNAQTITGKVVDGFGNPIPDVLVGIEATNSSTFTDSLGDFQLSAQVKSVIILNLSKQDYITQRIPIEPSTTSSFIALETIVLEKDITFEKTDNLITLTDGDLSDDSESTSVSAGLLQATRDVFLNRAAFDFGQAFFRVKGYDSRNGQVLINGMRMNKFFDGRPQWNNWGGLNDVIRNQEFSNGLEASSYGFGGILGTTNIDLRPSGLRSGTRISSSFSNRTYAARLMATHTSALSKQGLAYTLSASRRWANQGYINGTLYDAYSLYGSLEYQLTDAHTLNATAILARNRRGRSSAVTEEVVALAGKRYNPSWGRQEGGIRNAREREVFEPLFMVNHFFKGDTWSITSGMAYQFGQNSRSRLGYFNAPNPDPTYFRYLPSFYINNSIGADFTNANLAREGFRANPQINWQQLYTANQNQEKAAYLVSDDVNQDKLLHINSTANLTISPKTQLDLGVAYRSLLSKNFAEIKDLLGAQFHEDIDPFSDTRNDISGSLNKLEGDTFNYHYNLRASDVDAFAQLSYNTDRWNAFTAVNYARTQYQREGIFQNQRYLDNSLGKGRLLQFNTLGLKTGGTYSLSGRHAIRAHFAYLQRPPLSQNTFINPRENNDIVQNVQSETVTSVDLNYFLRLPDLTARVTGFYTRFQNGTDVNFFFVDAGVGSDFVQEVLTQLDQLHKGVELGLEYQASATVKLSFVGNLGSYVFASNPNVSINFDTAGAEEDLINLEGSIDLGAANIKGLRLAQGPQQAYALGVEYRDPKYWWIAGTANYLTDNYANISTITRTQSFFLNPETGARFPEATPDNVAKLLQQRPLDSFYLLNLVGGKSWLKDGRYISIFASINNLFDTSFRTGGFEQSRNGNFGQLQQDNLRNDPSFAPRYWYGFGRTFFLNFAISF</sequence>
<evidence type="ECO:0000256" key="3">
    <source>
        <dbReference type="ARBA" id="ARBA00023237"/>
    </source>
</evidence>
<comment type="caution">
    <text evidence="5">The sequence shown here is derived from an EMBL/GenBank/DDBJ whole genome shotgun (WGS) entry which is preliminary data.</text>
</comment>
<evidence type="ECO:0000313" key="5">
    <source>
        <dbReference type="EMBL" id="KPM32990.1"/>
    </source>
</evidence>
<evidence type="ECO:0000256" key="1">
    <source>
        <dbReference type="ARBA" id="ARBA00004442"/>
    </source>
</evidence>
<comment type="subcellular location">
    <subcellularLocation>
        <location evidence="1">Cell outer membrane</location>
    </subcellularLocation>
</comment>